<name>A0A916W2W9_9HYPH</name>
<feature type="transmembrane region" description="Helical" evidence="6">
    <location>
        <begin position="121"/>
        <end position="139"/>
    </location>
</feature>
<proteinExistence type="predicted"/>
<dbReference type="Pfam" id="PF00892">
    <property type="entry name" value="EamA"/>
    <property type="match status" value="2"/>
</dbReference>
<gene>
    <name evidence="8" type="ORF">GCM10011385_14260</name>
</gene>
<evidence type="ECO:0000256" key="6">
    <source>
        <dbReference type="SAM" id="Phobius"/>
    </source>
</evidence>
<dbReference type="InterPro" id="IPR050638">
    <property type="entry name" value="AA-Vitamin_Transporters"/>
</dbReference>
<keyword evidence="3 6" id="KW-0812">Transmembrane</keyword>
<evidence type="ECO:0000256" key="1">
    <source>
        <dbReference type="ARBA" id="ARBA00004651"/>
    </source>
</evidence>
<keyword evidence="4 6" id="KW-1133">Transmembrane helix</keyword>
<protein>
    <submittedName>
        <fullName evidence="8">Membrane protein</fullName>
    </submittedName>
</protein>
<dbReference type="SUPFAM" id="SSF103481">
    <property type="entry name" value="Multidrug resistance efflux transporter EmrE"/>
    <property type="match status" value="2"/>
</dbReference>
<dbReference type="PANTHER" id="PTHR32322:SF18">
    <property type="entry name" value="S-ADENOSYLMETHIONINE_S-ADENOSYLHOMOCYSTEINE TRANSPORTER"/>
    <property type="match status" value="1"/>
</dbReference>
<feature type="domain" description="EamA" evidence="7">
    <location>
        <begin position="153"/>
        <end position="286"/>
    </location>
</feature>
<evidence type="ECO:0000313" key="9">
    <source>
        <dbReference type="Proteomes" id="UP000636264"/>
    </source>
</evidence>
<comment type="caution">
    <text evidence="8">The sequence shown here is derived from an EMBL/GenBank/DDBJ whole genome shotgun (WGS) entry which is preliminary data.</text>
</comment>
<dbReference type="RefSeq" id="WP_188720276.1">
    <property type="nucleotide sequence ID" value="NZ_BMIF01000003.1"/>
</dbReference>
<reference evidence="8" key="2">
    <citation type="submission" date="2020-09" db="EMBL/GenBank/DDBJ databases">
        <authorList>
            <person name="Sun Q."/>
            <person name="Zhou Y."/>
        </authorList>
    </citation>
    <scope>NUCLEOTIDE SEQUENCE</scope>
    <source>
        <strain evidence="8">CGMCC 1.15320</strain>
    </source>
</reference>
<evidence type="ECO:0000256" key="5">
    <source>
        <dbReference type="ARBA" id="ARBA00023136"/>
    </source>
</evidence>
<keyword evidence="5 6" id="KW-0472">Membrane</keyword>
<feature type="domain" description="EamA" evidence="7">
    <location>
        <begin position="4"/>
        <end position="138"/>
    </location>
</feature>
<evidence type="ECO:0000256" key="2">
    <source>
        <dbReference type="ARBA" id="ARBA00022475"/>
    </source>
</evidence>
<feature type="transmembrane region" description="Helical" evidence="6">
    <location>
        <begin position="272"/>
        <end position="291"/>
    </location>
</feature>
<dbReference type="InterPro" id="IPR000620">
    <property type="entry name" value="EamA_dom"/>
</dbReference>
<feature type="transmembrane region" description="Helical" evidence="6">
    <location>
        <begin position="151"/>
        <end position="168"/>
    </location>
</feature>
<feature type="transmembrane region" description="Helical" evidence="6">
    <location>
        <begin position="67"/>
        <end position="88"/>
    </location>
</feature>
<keyword evidence="9" id="KW-1185">Reference proteome</keyword>
<evidence type="ECO:0000259" key="7">
    <source>
        <dbReference type="Pfam" id="PF00892"/>
    </source>
</evidence>
<feature type="transmembrane region" description="Helical" evidence="6">
    <location>
        <begin position="213"/>
        <end position="234"/>
    </location>
</feature>
<reference evidence="8" key="1">
    <citation type="journal article" date="2014" name="Int. J. Syst. Evol. Microbiol.">
        <title>Complete genome sequence of Corynebacterium casei LMG S-19264T (=DSM 44701T), isolated from a smear-ripened cheese.</title>
        <authorList>
            <consortium name="US DOE Joint Genome Institute (JGI-PGF)"/>
            <person name="Walter F."/>
            <person name="Albersmeier A."/>
            <person name="Kalinowski J."/>
            <person name="Ruckert C."/>
        </authorList>
    </citation>
    <scope>NUCLEOTIDE SEQUENCE</scope>
    <source>
        <strain evidence="8">CGMCC 1.15320</strain>
    </source>
</reference>
<feature type="transmembrane region" description="Helical" evidence="6">
    <location>
        <begin position="94"/>
        <end position="114"/>
    </location>
</feature>
<evidence type="ECO:0000256" key="3">
    <source>
        <dbReference type="ARBA" id="ARBA00022692"/>
    </source>
</evidence>
<feature type="transmembrane region" description="Helical" evidence="6">
    <location>
        <begin position="38"/>
        <end position="55"/>
    </location>
</feature>
<dbReference type="AlphaFoldDB" id="A0A916W2W9"/>
<comment type="subcellular location">
    <subcellularLocation>
        <location evidence="1">Cell membrane</location>
        <topology evidence="1">Multi-pass membrane protein</topology>
    </subcellularLocation>
</comment>
<organism evidence="8 9">
    <name type="scientific">Nitratireductor aestuarii</name>
    <dbReference type="NCBI Taxonomy" id="1735103"/>
    <lineage>
        <taxon>Bacteria</taxon>
        <taxon>Pseudomonadati</taxon>
        <taxon>Pseudomonadota</taxon>
        <taxon>Alphaproteobacteria</taxon>
        <taxon>Hyphomicrobiales</taxon>
        <taxon>Phyllobacteriaceae</taxon>
        <taxon>Nitratireductor</taxon>
    </lineage>
</organism>
<dbReference type="GO" id="GO:0005886">
    <property type="term" value="C:plasma membrane"/>
    <property type="evidence" value="ECO:0007669"/>
    <property type="project" value="UniProtKB-SubCell"/>
</dbReference>
<accession>A0A916W2W9</accession>
<dbReference type="EMBL" id="BMIF01000003">
    <property type="protein sequence ID" value="GGA61703.1"/>
    <property type="molecule type" value="Genomic_DNA"/>
</dbReference>
<dbReference type="Proteomes" id="UP000636264">
    <property type="component" value="Unassembled WGS sequence"/>
</dbReference>
<evidence type="ECO:0000256" key="4">
    <source>
        <dbReference type="ARBA" id="ARBA00022989"/>
    </source>
</evidence>
<feature type="transmembrane region" description="Helical" evidence="6">
    <location>
        <begin position="180"/>
        <end position="201"/>
    </location>
</feature>
<sequence length="300" mass="33028">MHQSAYVLLVLTTLFWGGNAVAGRLALGHVSPFSLNLLRWGIMFLLLLPFGLKHVRRDWPVIRKNLWLMLFLGATGFTGFAAIMYKALEYTSAVNVSIEQAAIPMLIIVLNFVLFRLKATWLQILGFAISLVGVALTATHGELERLAQLDLNFGDALMLLAMCCYATYTAMLRLRPQIHWLSTATVFSFAGSLAAIPFLYWEYATGNAFMPDLQGWVIALYAAVFPSVLSQVFFIRGTELIGSNRAGLFVNLIPVFGTLLSVAILGEALHTYHVMALVFVVIGITIAEWSGRRAAGAKLP</sequence>
<dbReference type="PANTHER" id="PTHR32322">
    <property type="entry name" value="INNER MEMBRANE TRANSPORTER"/>
    <property type="match status" value="1"/>
</dbReference>
<evidence type="ECO:0000313" key="8">
    <source>
        <dbReference type="EMBL" id="GGA61703.1"/>
    </source>
</evidence>
<keyword evidence="2" id="KW-1003">Cell membrane</keyword>
<dbReference type="InterPro" id="IPR037185">
    <property type="entry name" value="EmrE-like"/>
</dbReference>
<feature type="transmembrane region" description="Helical" evidence="6">
    <location>
        <begin position="246"/>
        <end position="266"/>
    </location>
</feature>